<dbReference type="InterPro" id="IPR029014">
    <property type="entry name" value="NiFe-Hase_large"/>
</dbReference>
<accession>A0A8J6Y089</accession>
<dbReference type="Proteomes" id="UP000648239">
    <property type="component" value="Unassembled WGS sequence"/>
</dbReference>
<keyword evidence="2" id="KW-0460">Magnesium</keyword>
<protein>
    <submittedName>
        <fullName evidence="3">Ni/Fe hydrogenase subunit alpha</fullName>
    </submittedName>
</protein>
<evidence type="ECO:0000256" key="2">
    <source>
        <dbReference type="PIRSR" id="PIRSR601501-1"/>
    </source>
</evidence>
<name>A0A8J6Y089_9BACT</name>
<gene>
    <name evidence="3" type="ORF">IFK94_06775</name>
</gene>
<dbReference type="PANTHER" id="PTHR43600:SF4">
    <property type="entry name" value="CYTOSOLIC NIFE-HYDROGENASE, ALPHA SUBUNIT"/>
    <property type="match status" value="1"/>
</dbReference>
<dbReference type="GO" id="GO:0016151">
    <property type="term" value="F:nickel cation binding"/>
    <property type="evidence" value="ECO:0007669"/>
    <property type="project" value="InterPro"/>
</dbReference>
<dbReference type="PROSITE" id="PS00508">
    <property type="entry name" value="NI_HGENASE_L_2"/>
    <property type="match status" value="1"/>
</dbReference>
<evidence type="ECO:0000313" key="4">
    <source>
        <dbReference type="Proteomes" id="UP000648239"/>
    </source>
</evidence>
<feature type="binding site" evidence="2">
    <location>
        <position position="380"/>
    </location>
    <ligand>
        <name>Mg(2+)</name>
        <dbReference type="ChEBI" id="CHEBI:18420"/>
    </ligand>
</feature>
<keyword evidence="1" id="KW-0560">Oxidoreductase</keyword>
<reference evidence="3 4" key="1">
    <citation type="submission" date="2020-08" db="EMBL/GenBank/DDBJ databases">
        <title>Acidobacteriota in marine sediments use diverse sulfur dissimilation pathways.</title>
        <authorList>
            <person name="Wasmund K."/>
        </authorList>
    </citation>
    <scope>NUCLEOTIDE SEQUENCE [LARGE SCALE GENOMIC DNA]</scope>
    <source>
        <strain evidence="3">MAG AM4</strain>
    </source>
</reference>
<proteinExistence type="predicted"/>
<feature type="binding site" evidence="2">
    <location>
        <position position="73"/>
    </location>
    <ligand>
        <name>Ni(2+)</name>
        <dbReference type="ChEBI" id="CHEBI:49786"/>
    </ligand>
</feature>
<evidence type="ECO:0000313" key="3">
    <source>
        <dbReference type="EMBL" id="MBD3867808.1"/>
    </source>
</evidence>
<organism evidence="3 4">
    <name type="scientific">Candidatus Polarisedimenticola svalbardensis</name>
    <dbReference type="NCBI Taxonomy" id="2886004"/>
    <lineage>
        <taxon>Bacteria</taxon>
        <taxon>Pseudomonadati</taxon>
        <taxon>Acidobacteriota</taxon>
        <taxon>Candidatus Polarisedimenticolia</taxon>
        <taxon>Candidatus Polarisedimenticolales</taxon>
        <taxon>Candidatus Polarisedimenticolaceae</taxon>
        <taxon>Candidatus Polarisedimenticola</taxon>
    </lineage>
</organism>
<feature type="binding site" evidence="2">
    <location>
        <position position="427"/>
    </location>
    <ligand>
        <name>Fe cation</name>
        <dbReference type="ChEBI" id="CHEBI:24875"/>
    </ligand>
</feature>
<comment type="caution">
    <text evidence="3">The sequence shown here is derived from an EMBL/GenBank/DDBJ whole genome shotgun (WGS) entry which is preliminary data.</text>
</comment>
<feature type="binding site" evidence="2">
    <location>
        <position position="76"/>
    </location>
    <ligand>
        <name>Fe cation</name>
        <dbReference type="ChEBI" id="CHEBI:24875"/>
    </ligand>
</feature>
<dbReference type="Gene3D" id="1.10.645.10">
    <property type="entry name" value="Cytochrome-c3 Hydrogenase, chain B"/>
    <property type="match status" value="1"/>
</dbReference>
<dbReference type="SUPFAM" id="SSF56762">
    <property type="entry name" value="HydB/Nqo4-like"/>
    <property type="match status" value="1"/>
</dbReference>
<dbReference type="InterPro" id="IPR001501">
    <property type="entry name" value="Ni-dep_hyd_lsu"/>
</dbReference>
<comment type="cofactor">
    <cofactor evidence="2">
        <name>Fe cation</name>
        <dbReference type="ChEBI" id="CHEBI:24875"/>
    </cofactor>
</comment>
<dbReference type="InterPro" id="IPR018194">
    <property type="entry name" value="Ni-dep_hyd_lsu_Ni_BS"/>
</dbReference>
<dbReference type="PANTHER" id="PTHR43600">
    <property type="entry name" value="COENZYME F420 HYDROGENASE, SUBUNIT ALPHA"/>
    <property type="match status" value="1"/>
</dbReference>
<keyword evidence="2" id="KW-0479">Metal-binding</keyword>
<dbReference type="EMBL" id="JACXWD010000016">
    <property type="protein sequence ID" value="MBD3867808.1"/>
    <property type="molecule type" value="Genomic_DNA"/>
</dbReference>
<keyword evidence="2" id="KW-0533">Nickel</keyword>
<feature type="binding site" evidence="2">
    <location>
        <position position="424"/>
    </location>
    <ligand>
        <name>Ni(2+)</name>
        <dbReference type="ChEBI" id="CHEBI:49786"/>
    </ligand>
</feature>
<keyword evidence="2" id="KW-0408">Iron</keyword>
<dbReference type="Pfam" id="PF00374">
    <property type="entry name" value="NiFeSe_Hases"/>
    <property type="match status" value="2"/>
</dbReference>
<dbReference type="AlphaFoldDB" id="A0A8J6Y089"/>
<sequence>MKAKIAEKKTTMSRTIRADYLARVEGEGAMYIRLKGDEVREVKLKIFEPPRFFEGFLRGRSYLEAPDMTARICGICPVAYQMSSVHAMEQIAGVTVDGPIRDLRRLLYCGEWIESHALHIFMLHLPDFLGYESAIHMAPDFKAEVEMALTLKKYGNELMALVGGREIHPINVRVGGFYKAPARDEVRGFRDKLIWGMEASRKAVALVAGLEFPDFEQDYEFVAMRHPDEYPLTEGRLVSSRGLDIDLSEFENEFEEQQVEHSNALHCVHRERGNYFVGPLARYALNYDRLSPAARELAVKGGLDPVVRNPFKSIIVRAVEMFWAYEEALRIVDSYEPPEKPFVETPPRRGTGFGCSEAPRGICWHRYSIDDDGLIIDAKIVPPTSQNQRTIESDLREYVKGRTSLSDDKLQWQCEQAVRNYDPCISCATHFLKLTVDRG</sequence>
<comment type="cofactor">
    <cofactor evidence="2">
        <name>Ni(2+)</name>
        <dbReference type="ChEBI" id="CHEBI:49786"/>
    </cofactor>
</comment>
<feature type="binding site" evidence="2">
    <location>
        <position position="430"/>
    </location>
    <ligand>
        <name>Mg(2+)</name>
        <dbReference type="ChEBI" id="CHEBI:18420"/>
    </ligand>
</feature>
<dbReference type="GO" id="GO:0008901">
    <property type="term" value="F:ferredoxin hydrogenase activity"/>
    <property type="evidence" value="ECO:0007669"/>
    <property type="project" value="InterPro"/>
</dbReference>
<feature type="binding site" evidence="2">
    <location>
        <position position="76"/>
    </location>
    <ligand>
        <name>Ni(2+)</name>
        <dbReference type="ChEBI" id="CHEBI:49786"/>
    </ligand>
</feature>
<evidence type="ECO:0000256" key="1">
    <source>
        <dbReference type="ARBA" id="ARBA00023002"/>
    </source>
</evidence>
<feature type="binding site" evidence="2">
    <location>
        <position position="54"/>
    </location>
    <ligand>
        <name>Mg(2+)</name>
        <dbReference type="ChEBI" id="CHEBI:18420"/>
    </ligand>
</feature>